<comment type="caution">
    <text evidence="1">The sequence shown here is derived from an EMBL/GenBank/DDBJ whole genome shotgun (WGS) entry which is preliminary data.</text>
</comment>
<name>A0ABP8UTX9_9ACTN</name>
<evidence type="ECO:0000313" key="1">
    <source>
        <dbReference type="EMBL" id="GAA4637977.1"/>
    </source>
</evidence>
<dbReference type="Proteomes" id="UP001501442">
    <property type="component" value="Unassembled WGS sequence"/>
</dbReference>
<sequence>MIDDYEDGNALAGPLSEIFTFDVTTADTRCAGCGRTGPVADLRVYTHAPGLVARCPGCEGVVLRMVRTPTAAWLDLRGSVALRIPLG</sequence>
<dbReference type="InterPro" id="IPR045423">
    <property type="entry name" value="DUF6510"/>
</dbReference>
<accession>A0ABP8UTX9</accession>
<proteinExistence type="predicted"/>
<reference evidence="2" key="1">
    <citation type="journal article" date="2019" name="Int. J. Syst. Evol. Microbiol.">
        <title>The Global Catalogue of Microorganisms (GCM) 10K type strain sequencing project: providing services to taxonomists for standard genome sequencing and annotation.</title>
        <authorList>
            <consortium name="The Broad Institute Genomics Platform"/>
            <consortium name="The Broad Institute Genome Sequencing Center for Infectious Disease"/>
            <person name="Wu L."/>
            <person name="Ma J."/>
        </authorList>
    </citation>
    <scope>NUCLEOTIDE SEQUENCE [LARGE SCALE GENOMIC DNA]</scope>
    <source>
        <strain evidence="2">JCM 17939</strain>
    </source>
</reference>
<protein>
    <submittedName>
        <fullName evidence="1">DUF6510 family protein</fullName>
    </submittedName>
</protein>
<evidence type="ECO:0000313" key="2">
    <source>
        <dbReference type="Proteomes" id="UP001501442"/>
    </source>
</evidence>
<keyword evidence="2" id="KW-1185">Reference proteome</keyword>
<dbReference type="Pfam" id="PF20120">
    <property type="entry name" value="DUF6510"/>
    <property type="match status" value="1"/>
</dbReference>
<gene>
    <name evidence="1" type="ORF">GCM10023196_093930</name>
</gene>
<dbReference type="EMBL" id="BAABHK010000021">
    <property type="protein sequence ID" value="GAA4637977.1"/>
    <property type="molecule type" value="Genomic_DNA"/>
</dbReference>
<dbReference type="RefSeq" id="WP_345441228.1">
    <property type="nucleotide sequence ID" value="NZ_BAABHK010000021.1"/>
</dbReference>
<organism evidence="1 2">
    <name type="scientific">Actinoallomurus vinaceus</name>
    <dbReference type="NCBI Taxonomy" id="1080074"/>
    <lineage>
        <taxon>Bacteria</taxon>
        <taxon>Bacillati</taxon>
        <taxon>Actinomycetota</taxon>
        <taxon>Actinomycetes</taxon>
        <taxon>Streptosporangiales</taxon>
        <taxon>Thermomonosporaceae</taxon>
        <taxon>Actinoallomurus</taxon>
    </lineage>
</organism>